<gene>
    <name evidence="2" type="ORF">SINC0208_LOCUS15667</name>
</gene>
<dbReference type="AlphaFoldDB" id="A0A7S3N3H6"/>
<feature type="transmembrane region" description="Helical" evidence="1">
    <location>
        <begin position="358"/>
        <end position="378"/>
    </location>
</feature>
<dbReference type="EMBL" id="HBIH01038767">
    <property type="protein sequence ID" value="CAE0335028.1"/>
    <property type="molecule type" value="Transcribed_RNA"/>
</dbReference>
<name>A0A7S3N3H6_9SPIT</name>
<evidence type="ECO:0000313" key="2">
    <source>
        <dbReference type="EMBL" id="CAE0335028.1"/>
    </source>
</evidence>
<evidence type="ECO:0000256" key="1">
    <source>
        <dbReference type="SAM" id="Phobius"/>
    </source>
</evidence>
<feature type="transmembrane region" description="Helical" evidence="1">
    <location>
        <begin position="399"/>
        <end position="419"/>
    </location>
</feature>
<sequence length="432" mass="46456">MRAFFIVVSVVHLSSLLLVLSLGLLSKAVGDNYLIRVGWLLDFRKSMTQDNVMVSSTSDLNGHGSAIALNMDGATRVGSSSSVRCLHFLAKLALHVGAPCEELVVLGQNQAVLQTTINFSSWLDRVLLCGSDRRKLYWVKSGHLSTLAELAHVVQPPGVDVAPRGESNSELLSHSDISDMRRSVLLAVGTNFFLGRFPPGLHVLLIRHEDFQTVPEGDLGWELLDRSLKELLGVLLLEGILVVATCSPDVDGPVVENASGVDQAASYGLDPDVTQGGTAVEELDLFESGACLFVAMTESVRGTIATGEQSVHVRSYDSMDRPTFDLLDSLLLLKQVEVSSLILIHNIICHLVKLLQDLIIVLRQASLASCLIVLALVASLTRGTHVDGLVSVAVVTHRVILAGAIFAFKLALLGLLHLLKGDIELTALEETG</sequence>
<organism evidence="2">
    <name type="scientific">Strombidium inclinatum</name>
    <dbReference type="NCBI Taxonomy" id="197538"/>
    <lineage>
        <taxon>Eukaryota</taxon>
        <taxon>Sar</taxon>
        <taxon>Alveolata</taxon>
        <taxon>Ciliophora</taxon>
        <taxon>Intramacronucleata</taxon>
        <taxon>Spirotrichea</taxon>
        <taxon>Oligotrichia</taxon>
        <taxon>Strombidiidae</taxon>
        <taxon>Strombidium</taxon>
    </lineage>
</organism>
<keyword evidence="1" id="KW-0812">Transmembrane</keyword>
<proteinExistence type="predicted"/>
<keyword evidence="1" id="KW-1133">Transmembrane helix</keyword>
<protein>
    <submittedName>
        <fullName evidence="2">Uncharacterized protein</fullName>
    </submittedName>
</protein>
<accession>A0A7S3N3H6</accession>
<reference evidence="2" key="1">
    <citation type="submission" date="2021-01" db="EMBL/GenBank/DDBJ databases">
        <authorList>
            <person name="Corre E."/>
            <person name="Pelletier E."/>
            <person name="Niang G."/>
            <person name="Scheremetjew M."/>
            <person name="Finn R."/>
            <person name="Kale V."/>
            <person name="Holt S."/>
            <person name="Cochrane G."/>
            <person name="Meng A."/>
            <person name="Brown T."/>
            <person name="Cohen L."/>
        </authorList>
    </citation>
    <scope>NUCLEOTIDE SEQUENCE</scope>
    <source>
        <strain evidence="2">S3</strain>
    </source>
</reference>
<keyword evidence="1" id="KW-0472">Membrane</keyword>